<evidence type="ECO:0000256" key="1">
    <source>
        <dbReference type="ARBA" id="ARBA00023002"/>
    </source>
</evidence>
<dbReference type="GO" id="GO:0016491">
    <property type="term" value="F:oxidoreductase activity"/>
    <property type="evidence" value="ECO:0007669"/>
    <property type="project" value="UniProtKB-KW"/>
</dbReference>
<dbReference type="RefSeq" id="WP_220201883.1">
    <property type="nucleotide sequence ID" value="NZ_BNJK01000001.1"/>
</dbReference>
<dbReference type="InterPro" id="IPR013149">
    <property type="entry name" value="ADH-like_C"/>
</dbReference>
<dbReference type="Proteomes" id="UP000597444">
    <property type="component" value="Unassembled WGS sequence"/>
</dbReference>
<dbReference type="InterPro" id="IPR013154">
    <property type="entry name" value="ADH-like_N"/>
</dbReference>
<accession>A0A8J3IEE1</accession>
<dbReference type="EMBL" id="BNJK01000001">
    <property type="protein sequence ID" value="GHO90950.1"/>
    <property type="molecule type" value="Genomic_DNA"/>
</dbReference>
<name>A0A8J3IEE1_9CHLR</name>
<sequence length="350" mass="36980">MPSNRQMEALVWLGPRSMEMQAASTPELAPGEVLLEVGVAGICGSELSGYLGENSLRKPPLIMGHEAAGRIIQIEGNCTLADGSQPQQGMRVTFNPLMVCGQCDRCRAGYTNLCRTRNLIGVHRPGAFARFVPVPAVQCWSLPADLSLETGALTEPLACAVRAVSLSQVRPGNSLFILGMGAIGLLCLAVARALGVEQIYVSDMAPSRLAVAKSWGAQEAIDASKQDVLAAIQELSPGGVDAVIDAVGTTTTRRQALLSAVPGSRAVFIGLHSAESALDLSYLVRQEVTITGSYSYTHTDFAHALDLLKQGLLHSSSDWVEERPLSDGASAFAELVAGTAQATKIMLRPE</sequence>
<proteinExistence type="predicted"/>
<feature type="domain" description="Alcohol dehydrogenase-like N-terminal" evidence="3">
    <location>
        <begin position="30"/>
        <end position="143"/>
    </location>
</feature>
<dbReference type="CDD" id="cd08236">
    <property type="entry name" value="sugar_DH"/>
    <property type="match status" value="1"/>
</dbReference>
<dbReference type="Pfam" id="PF00107">
    <property type="entry name" value="ADH_zinc_N"/>
    <property type="match status" value="1"/>
</dbReference>
<dbReference type="InterPro" id="IPR011032">
    <property type="entry name" value="GroES-like_sf"/>
</dbReference>
<dbReference type="SUPFAM" id="SSF51735">
    <property type="entry name" value="NAD(P)-binding Rossmann-fold domains"/>
    <property type="match status" value="1"/>
</dbReference>
<evidence type="ECO:0000313" key="4">
    <source>
        <dbReference type="EMBL" id="GHO90950.1"/>
    </source>
</evidence>
<dbReference type="Gene3D" id="3.40.50.720">
    <property type="entry name" value="NAD(P)-binding Rossmann-like Domain"/>
    <property type="match status" value="1"/>
</dbReference>
<dbReference type="InterPro" id="IPR050129">
    <property type="entry name" value="Zn_alcohol_dh"/>
</dbReference>
<organism evidence="4 5">
    <name type="scientific">Reticulibacter mediterranei</name>
    <dbReference type="NCBI Taxonomy" id="2778369"/>
    <lineage>
        <taxon>Bacteria</taxon>
        <taxon>Bacillati</taxon>
        <taxon>Chloroflexota</taxon>
        <taxon>Ktedonobacteria</taxon>
        <taxon>Ktedonobacterales</taxon>
        <taxon>Reticulibacteraceae</taxon>
        <taxon>Reticulibacter</taxon>
    </lineage>
</organism>
<gene>
    <name evidence="4" type="primary">adh_2</name>
    <name evidence="4" type="ORF">KSF_009980</name>
</gene>
<dbReference type="InterPro" id="IPR036291">
    <property type="entry name" value="NAD(P)-bd_dom_sf"/>
</dbReference>
<dbReference type="Gene3D" id="3.90.180.10">
    <property type="entry name" value="Medium-chain alcohol dehydrogenases, catalytic domain"/>
    <property type="match status" value="1"/>
</dbReference>
<evidence type="ECO:0000259" key="3">
    <source>
        <dbReference type="Pfam" id="PF08240"/>
    </source>
</evidence>
<evidence type="ECO:0000259" key="2">
    <source>
        <dbReference type="Pfam" id="PF00107"/>
    </source>
</evidence>
<protein>
    <submittedName>
        <fullName evidence="4">Galactitol-1-phosphate 5-dehydrogenase</fullName>
    </submittedName>
</protein>
<dbReference type="PANTHER" id="PTHR43401:SF2">
    <property type="entry name" value="L-THREONINE 3-DEHYDROGENASE"/>
    <property type="match status" value="1"/>
</dbReference>
<feature type="domain" description="Alcohol dehydrogenase-like C-terminal" evidence="2">
    <location>
        <begin position="182"/>
        <end position="309"/>
    </location>
</feature>
<dbReference type="AlphaFoldDB" id="A0A8J3IEE1"/>
<keyword evidence="1" id="KW-0560">Oxidoreductase</keyword>
<reference evidence="4" key="1">
    <citation type="submission" date="2020-10" db="EMBL/GenBank/DDBJ databases">
        <title>Taxonomic study of unclassified bacteria belonging to the class Ktedonobacteria.</title>
        <authorList>
            <person name="Yabe S."/>
            <person name="Wang C.M."/>
            <person name="Zheng Y."/>
            <person name="Sakai Y."/>
            <person name="Cavaletti L."/>
            <person name="Monciardini P."/>
            <person name="Donadio S."/>
        </authorList>
    </citation>
    <scope>NUCLEOTIDE SEQUENCE</scope>
    <source>
        <strain evidence="4">ID150040</strain>
    </source>
</reference>
<evidence type="ECO:0000313" key="5">
    <source>
        <dbReference type="Proteomes" id="UP000597444"/>
    </source>
</evidence>
<comment type="caution">
    <text evidence="4">The sequence shown here is derived from an EMBL/GenBank/DDBJ whole genome shotgun (WGS) entry which is preliminary data.</text>
</comment>
<dbReference type="PANTHER" id="PTHR43401">
    <property type="entry name" value="L-THREONINE 3-DEHYDROGENASE"/>
    <property type="match status" value="1"/>
</dbReference>
<dbReference type="Pfam" id="PF08240">
    <property type="entry name" value="ADH_N"/>
    <property type="match status" value="1"/>
</dbReference>
<keyword evidence="5" id="KW-1185">Reference proteome</keyword>
<dbReference type="SUPFAM" id="SSF50129">
    <property type="entry name" value="GroES-like"/>
    <property type="match status" value="1"/>
</dbReference>